<organism evidence="2 3">
    <name type="scientific">Psilocybe cyanescens</name>
    <dbReference type="NCBI Taxonomy" id="93625"/>
    <lineage>
        <taxon>Eukaryota</taxon>
        <taxon>Fungi</taxon>
        <taxon>Dikarya</taxon>
        <taxon>Basidiomycota</taxon>
        <taxon>Agaricomycotina</taxon>
        <taxon>Agaricomycetes</taxon>
        <taxon>Agaricomycetidae</taxon>
        <taxon>Agaricales</taxon>
        <taxon>Agaricineae</taxon>
        <taxon>Strophariaceae</taxon>
        <taxon>Psilocybe</taxon>
    </lineage>
</organism>
<gene>
    <name evidence="2" type="ORF">CVT25_008428</name>
</gene>
<protein>
    <submittedName>
        <fullName evidence="2">Uncharacterized protein</fullName>
    </submittedName>
</protein>
<evidence type="ECO:0000313" key="3">
    <source>
        <dbReference type="Proteomes" id="UP000283269"/>
    </source>
</evidence>
<dbReference type="Proteomes" id="UP000283269">
    <property type="component" value="Unassembled WGS sequence"/>
</dbReference>
<keyword evidence="3" id="KW-1185">Reference proteome</keyword>
<feature type="compositionally biased region" description="Low complexity" evidence="1">
    <location>
        <begin position="631"/>
        <end position="646"/>
    </location>
</feature>
<feature type="compositionally biased region" description="Polar residues" evidence="1">
    <location>
        <begin position="440"/>
        <end position="454"/>
    </location>
</feature>
<name>A0A409WUX1_PSICY</name>
<feature type="region of interest" description="Disordered" evidence="1">
    <location>
        <begin position="598"/>
        <end position="684"/>
    </location>
</feature>
<feature type="compositionally biased region" description="Basic and acidic residues" evidence="1">
    <location>
        <begin position="665"/>
        <end position="684"/>
    </location>
</feature>
<evidence type="ECO:0000313" key="2">
    <source>
        <dbReference type="EMBL" id="PPQ82302.1"/>
    </source>
</evidence>
<comment type="caution">
    <text evidence="2">The sequence shown here is derived from an EMBL/GenBank/DDBJ whole genome shotgun (WGS) entry which is preliminary data.</text>
</comment>
<dbReference type="STRING" id="93625.A0A409WUX1"/>
<feature type="region of interest" description="Disordered" evidence="1">
    <location>
        <begin position="170"/>
        <end position="190"/>
    </location>
</feature>
<reference evidence="2 3" key="1">
    <citation type="journal article" date="2018" name="Evol. Lett.">
        <title>Horizontal gene cluster transfer increased hallucinogenic mushroom diversity.</title>
        <authorList>
            <person name="Reynolds H.T."/>
            <person name="Vijayakumar V."/>
            <person name="Gluck-Thaler E."/>
            <person name="Korotkin H.B."/>
            <person name="Matheny P.B."/>
            <person name="Slot J.C."/>
        </authorList>
    </citation>
    <scope>NUCLEOTIDE SEQUENCE [LARGE SCALE GENOMIC DNA]</scope>
    <source>
        <strain evidence="2 3">2631</strain>
    </source>
</reference>
<accession>A0A409WUX1</accession>
<feature type="region of interest" description="Disordered" evidence="1">
    <location>
        <begin position="433"/>
        <end position="473"/>
    </location>
</feature>
<feature type="compositionally biased region" description="Polar residues" evidence="1">
    <location>
        <begin position="619"/>
        <end position="630"/>
    </location>
</feature>
<feature type="compositionally biased region" description="Low complexity" evidence="1">
    <location>
        <begin position="599"/>
        <end position="609"/>
    </location>
</feature>
<dbReference type="AlphaFoldDB" id="A0A409WUX1"/>
<dbReference type="EMBL" id="NHYD01003152">
    <property type="protein sequence ID" value="PPQ82302.1"/>
    <property type="molecule type" value="Genomic_DNA"/>
</dbReference>
<dbReference type="InParanoid" id="A0A409WUX1"/>
<evidence type="ECO:0000256" key="1">
    <source>
        <dbReference type="SAM" id="MobiDB-lite"/>
    </source>
</evidence>
<dbReference type="OrthoDB" id="3044119at2759"/>
<sequence>MPNPETHTSSVPEGYVIIPKAADKKEGYLVPQFILLDLLQSFQAYRERKKMETTIAEGKSSQVLNQPFVEIAEEHIRVPPNPDLSNEERLNIHAEVIATTNWLRASYKDAANRLYLAEVAKLKAVDLHKKGLANELQHQKNALIEFERKYCDNVHTNMNAADMDVGIEGSQSARQGKNATGAPEYDNSGKGKGKGWVLYEGKEHTFDPDPDVLERVVWVLETAEAWTRGIMSLADASHSSSPSISPEEDTALSLSIPLDASKEGLGTASHSLLQPTVKEGLGIAGSFAQTLLKKLPGCVDQLSQDGAFHRTSRQQRQDALAGRRGVPNGDSVCPSAGLRECASLATYFAECPAAESTPHLYTPSLATCKRQSNLLKNWKRQFSHIPVSTHAHTNSGNDVPLLLTINLEAEALFEHILLRKFGTMHITLAPPEVGDGGESSGQARQSGIFNNNGSDGFASRRFGMSHTSPRRESMALAKSPGLVLWPSTFIPMDQSEIEIHTSKHLRLLSCKNCLIEHAVEATDDEEIDEASVLEALWEYEGFLRHRFNPPPSSSPSPNSDLGSDAVSVHGSIAESVCSDNREYMWELQSEFGQRFAWQRSSSSSSNRSSTPGTPKGQDHTPTTPTFPASHSPNAPSMSMSTSSVESRPSHRDTMLSATPTAPIYSREEMTHNHSPAKEGGKVNA</sequence>
<proteinExistence type="predicted"/>